<keyword evidence="2" id="KW-1185">Reference proteome</keyword>
<dbReference type="AlphaFoldDB" id="A0A482VBA0"/>
<protein>
    <submittedName>
        <fullName evidence="1">Uncharacterized protein</fullName>
    </submittedName>
</protein>
<proteinExistence type="predicted"/>
<gene>
    <name evidence="1" type="ORF">BDFB_012942</name>
</gene>
<sequence length="173" mass="19240">PAAGFYITTETPPPTKPPPVKYIKLEPVILQKTILGDGRTIYYWHKSLPSAVQVAPAPSTPPPTTTTQGYNFRNFFPSFYSAGGAEPAGEATTEKTPAALDRPEEVLYQQQLRFVVPVYVPPEESDPKKSWQHEQFAYYAKPPQPEITLQVPYVPTLHVIKTLTVANQNEASE</sequence>
<organism evidence="1 2">
    <name type="scientific">Asbolus verrucosus</name>
    <name type="common">Desert ironclad beetle</name>
    <dbReference type="NCBI Taxonomy" id="1661398"/>
    <lineage>
        <taxon>Eukaryota</taxon>
        <taxon>Metazoa</taxon>
        <taxon>Ecdysozoa</taxon>
        <taxon>Arthropoda</taxon>
        <taxon>Hexapoda</taxon>
        <taxon>Insecta</taxon>
        <taxon>Pterygota</taxon>
        <taxon>Neoptera</taxon>
        <taxon>Endopterygota</taxon>
        <taxon>Coleoptera</taxon>
        <taxon>Polyphaga</taxon>
        <taxon>Cucujiformia</taxon>
        <taxon>Tenebrionidae</taxon>
        <taxon>Pimeliinae</taxon>
        <taxon>Asbolus</taxon>
    </lineage>
</organism>
<dbReference type="OrthoDB" id="6732077at2759"/>
<evidence type="ECO:0000313" key="1">
    <source>
        <dbReference type="EMBL" id="RZB40537.1"/>
    </source>
</evidence>
<name>A0A482VBA0_ASBVE</name>
<reference evidence="1 2" key="1">
    <citation type="submission" date="2017-03" db="EMBL/GenBank/DDBJ databases">
        <title>Genome of the blue death feigning beetle - Asbolus verrucosus.</title>
        <authorList>
            <person name="Rider S.D."/>
        </authorList>
    </citation>
    <scope>NUCLEOTIDE SEQUENCE [LARGE SCALE GENOMIC DNA]</scope>
    <source>
        <strain evidence="1">Butters</strain>
        <tissue evidence="1">Head and leg muscle</tissue>
    </source>
</reference>
<comment type="caution">
    <text evidence="1">The sequence shown here is derived from an EMBL/GenBank/DDBJ whole genome shotgun (WGS) entry which is preliminary data.</text>
</comment>
<dbReference type="EMBL" id="QDEB01118096">
    <property type="protein sequence ID" value="RZB40537.1"/>
    <property type="molecule type" value="Genomic_DNA"/>
</dbReference>
<feature type="non-terminal residue" evidence="1">
    <location>
        <position position="173"/>
    </location>
</feature>
<feature type="non-terminal residue" evidence="1">
    <location>
        <position position="1"/>
    </location>
</feature>
<dbReference type="Proteomes" id="UP000292052">
    <property type="component" value="Unassembled WGS sequence"/>
</dbReference>
<accession>A0A482VBA0</accession>
<evidence type="ECO:0000313" key="2">
    <source>
        <dbReference type="Proteomes" id="UP000292052"/>
    </source>
</evidence>